<reference evidence="1" key="1">
    <citation type="journal article" date="2023" name="G3 (Bethesda)">
        <title>A reference genome for the long-term kleptoplast-retaining sea slug Elysia crispata morphotype clarki.</title>
        <authorList>
            <person name="Eastman K.E."/>
            <person name="Pendleton A.L."/>
            <person name="Shaikh M.A."/>
            <person name="Suttiyut T."/>
            <person name="Ogas R."/>
            <person name="Tomko P."/>
            <person name="Gavelis G."/>
            <person name="Widhalm J.R."/>
            <person name="Wisecaver J.H."/>
        </authorList>
    </citation>
    <scope>NUCLEOTIDE SEQUENCE</scope>
    <source>
        <strain evidence="1">ECLA1</strain>
    </source>
</reference>
<name>A0AAE1AL62_9GAST</name>
<evidence type="ECO:0000313" key="1">
    <source>
        <dbReference type="EMBL" id="KAK3789146.1"/>
    </source>
</evidence>
<comment type="caution">
    <text evidence="1">The sequence shown here is derived from an EMBL/GenBank/DDBJ whole genome shotgun (WGS) entry which is preliminary data.</text>
</comment>
<protein>
    <submittedName>
        <fullName evidence="1">Uncharacterized protein</fullName>
    </submittedName>
</protein>
<keyword evidence="2" id="KW-1185">Reference proteome</keyword>
<gene>
    <name evidence="1" type="ORF">RRG08_001540</name>
</gene>
<dbReference type="Proteomes" id="UP001283361">
    <property type="component" value="Unassembled WGS sequence"/>
</dbReference>
<dbReference type="EMBL" id="JAWDGP010001678">
    <property type="protein sequence ID" value="KAK3789146.1"/>
    <property type="molecule type" value="Genomic_DNA"/>
</dbReference>
<accession>A0AAE1AL62</accession>
<organism evidence="1 2">
    <name type="scientific">Elysia crispata</name>
    <name type="common">lettuce slug</name>
    <dbReference type="NCBI Taxonomy" id="231223"/>
    <lineage>
        <taxon>Eukaryota</taxon>
        <taxon>Metazoa</taxon>
        <taxon>Spiralia</taxon>
        <taxon>Lophotrochozoa</taxon>
        <taxon>Mollusca</taxon>
        <taxon>Gastropoda</taxon>
        <taxon>Heterobranchia</taxon>
        <taxon>Euthyneura</taxon>
        <taxon>Panpulmonata</taxon>
        <taxon>Sacoglossa</taxon>
        <taxon>Placobranchoidea</taxon>
        <taxon>Plakobranchidae</taxon>
        <taxon>Elysia</taxon>
    </lineage>
</organism>
<proteinExistence type="predicted"/>
<sequence>MNEFMNDFNKSKTRCELTPWWHYVESRKLSLILPLQAESINLKYLLHPIQKLDLYRPSRLYIVSLLFALPHPTIGRTSTYHFSAHDFQIAPKQKFPANFPSMLNELSLKAEYSSET</sequence>
<evidence type="ECO:0000313" key="2">
    <source>
        <dbReference type="Proteomes" id="UP001283361"/>
    </source>
</evidence>
<dbReference type="AlphaFoldDB" id="A0AAE1AL62"/>